<name>Q237R2_TETTS</name>
<reference evidence="3" key="1">
    <citation type="journal article" date="2006" name="PLoS Biol.">
        <title>Macronuclear genome sequence of the ciliate Tetrahymena thermophila, a model eukaryote.</title>
        <authorList>
            <person name="Eisen J.A."/>
            <person name="Coyne R.S."/>
            <person name="Wu M."/>
            <person name="Wu D."/>
            <person name="Thiagarajan M."/>
            <person name="Wortman J.R."/>
            <person name="Badger J.H."/>
            <person name="Ren Q."/>
            <person name="Amedeo P."/>
            <person name="Jones K.M."/>
            <person name="Tallon L.J."/>
            <person name="Delcher A.L."/>
            <person name="Salzberg S.L."/>
            <person name="Silva J.C."/>
            <person name="Haas B.J."/>
            <person name="Majoros W.H."/>
            <person name="Farzad M."/>
            <person name="Carlton J.M."/>
            <person name="Smith R.K. Jr."/>
            <person name="Garg J."/>
            <person name="Pearlman R.E."/>
            <person name="Karrer K.M."/>
            <person name="Sun L."/>
            <person name="Manning G."/>
            <person name="Elde N.C."/>
            <person name="Turkewitz A.P."/>
            <person name="Asai D.J."/>
            <person name="Wilkes D.E."/>
            <person name="Wang Y."/>
            <person name="Cai H."/>
            <person name="Collins K."/>
            <person name="Stewart B.A."/>
            <person name="Lee S.R."/>
            <person name="Wilamowska K."/>
            <person name="Weinberg Z."/>
            <person name="Ruzzo W.L."/>
            <person name="Wloga D."/>
            <person name="Gaertig J."/>
            <person name="Frankel J."/>
            <person name="Tsao C.-C."/>
            <person name="Gorovsky M.A."/>
            <person name="Keeling P.J."/>
            <person name="Waller R.F."/>
            <person name="Patron N.J."/>
            <person name="Cherry J.M."/>
            <person name="Stover N.A."/>
            <person name="Krieger C.J."/>
            <person name="del Toro C."/>
            <person name="Ryder H.F."/>
            <person name="Williamson S.C."/>
            <person name="Barbeau R.A."/>
            <person name="Hamilton E.P."/>
            <person name="Orias E."/>
        </authorList>
    </citation>
    <scope>NUCLEOTIDE SEQUENCE [LARGE SCALE GENOMIC DNA]</scope>
    <source>
        <strain evidence="3">SB210</strain>
    </source>
</reference>
<feature type="region of interest" description="Disordered" evidence="1">
    <location>
        <begin position="675"/>
        <end position="705"/>
    </location>
</feature>
<dbReference type="InParanoid" id="Q237R2"/>
<dbReference type="HOGENOM" id="CLU_415345_0_0_1"/>
<evidence type="ECO:0000313" key="2">
    <source>
        <dbReference type="EMBL" id="EAR92679.2"/>
    </source>
</evidence>
<evidence type="ECO:0000313" key="3">
    <source>
        <dbReference type="Proteomes" id="UP000009168"/>
    </source>
</evidence>
<sequence length="705" mass="82713">MIATNGFKESELAKSRCFTSYSVRKKETMFINETPNYQRKNIQNINALISLKIDQNDVNEYQKPNSNTLTNLKGSQMNLQRNNYLPFYNSYYSSQALQSKQTELDMLKLVGKNCQYKDISSKANNNSYQCAQSNVRYNLNDHKKNFKSTQIQVNFKNEQQQQQLDQSNNQTFYSKSIMNSNETQAQENLGTNHSKHLKNQKHLFQIHSHLLLSKNQNTQILYDNKSGYKSIFSVDWLAEEIQHKQRGFSCFNVLIVDLKTQKYNIFKRVTPTQENPYILTQEIIQQSPLSKAQVCLLIVYIEKELQKNQYAQEVLIEKLLYKGNLLGHAQLPQDIENQILIFYFLLAFTLDGNMEKLQQVDFAMTKVKDFLDLKNQGSVSLSVKKKMIFKVINKKNMFIEDSFRKTFNVDLIRIVGEKVYKGLIYYEQGEEAFQKVDLKNYTSPAINFNAQTSQTQLGKQQRQLNEIQTYTRLQIIQQNKQRRELVSSQKIYRRPDLLRQHSQQCLRNAKTASTPISNMNRTNSQFQMKRTSNQSTDNIYKSKFPMDSVLDFQRLKTPFQQNWTDDFSSTETNGIHAQDQQRKELYSQNSLRKKQGAFNIFQQLSKQQQVSAQQNLRFQSGQINETSYKKPTYSSISVMQHKNNSSTFNLLYHDNNEVKFQDIVPFVSIFHTQQQNNPATPNYHKTPKQSEEKYQKQKELEDQQN</sequence>
<dbReference type="RefSeq" id="XP_001012924.2">
    <property type="nucleotide sequence ID" value="XM_001012924.2"/>
</dbReference>
<dbReference type="Proteomes" id="UP000009168">
    <property type="component" value="Unassembled WGS sequence"/>
</dbReference>
<dbReference type="GeneID" id="7825122"/>
<feature type="compositionally biased region" description="Basic and acidic residues" evidence="1">
    <location>
        <begin position="688"/>
        <end position="705"/>
    </location>
</feature>
<evidence type="ECO:0000256" key="1">
    <source>
        <dbReference type="SAM" id="MobiDB-lite"/>
    </source>
</evidence>
<dbReference type="EMBL" id="GG662743">
    <property type="protein sequence ID" value="EAR92679.2"/>
    <property type="molecule type" value="Genomic_DNA"/>
</dbReference>
<dbReference type="AlphaFoldDB" id="Q237R2"/>
<protein>
    <submittedName>
        <fullName evidence="2">Uncharacterized protein</fullName>
    </submittedName>
</protein>
<dbReference type="KEGG" id="tet:TTHERM_00320250"/>
<gene>
    <name evidence="2" type="ORF">TTHERM_00320250</name>
</gene>
<organism evidence="2 3">
    <name type="scientific">Tetrahymena thermophila (strain SB210)</name>
    <dbReference type="NCBI Taxonomy" id="312017"/>
    <lineage>
        <taxon>Eukaryota</taxon>
        <taxon>Sar</taxon>
        <taxon>Alveolata</taxon>
        <taxon>Ciliophora</taxon>
        <taxon>Intramacronucleata</taxon>
        <taxon>Oligohymenophorea</taxon>
        <taxon>Hymenostomatida</taxon>
        <taxon>Tetrahymenina</taxon>
        <taxon>Tetrahymenidae</taxon>
        <taxon>Tetrahymena</taxon>
    </lineage>
</organism>
<proteinExistence type="predicted"/>
<keyword evidence="3" id="KW-1185">Reference proteome</keyword>
<accession>Q237R2</accession>